<sequence length="208" mass="22102">MKKGRNHPASSGINIGKPCAPSVRSKETSMKLSGRKIAILIAPRGSEDSEFTEPRKAVEAEGAETVIISTQLGKAETMKGDLDPAGQYDVDAVFSQVHVDDFDALIIPGGTVGSDKLRASLDAVAFVSAFFRQSKPVAAICHGPWLIVEAGAAKGRKLTSYSSLRTDIQNAGGDWVDEEVVVDNGLITSRSPDDLPAFTARIIEEFSA</sequence>
<gene>
    <name evidence="4" type="ordered locus">HNE_1075</name>
</gene>
<feature type="region of interest" description="Disordered" evidence="2">
    <location>
        <begin position="1"/>
        <end position="28"/>
    </location>
</feature>
<dbReference type="PANTHER" id="PTHR42733:SF12">
    <property type="entry name" value="PROTEINASE"/>
    <property type="match status" value="1"/>
</dbReference>
<dbReference type="eggNOG" id="COG0693">
    <property type="taxonomic scope" value="Bacteria"/>
</dbReference>
<dbReference type="PROSITE" id="PS51273">
    <property type="entry name" value="GATASE_TYPE_1"/>
    <property type="match status" value="1"/>
</dbReference>
<dbReference type="STRING" id="228405.HNE_1075"/>
<keyword evidence="4" id="KW-0378">Hydrolase</keyword>
<accession>Q0C397</accession>
<dbReference type="CDD" id="cd03134">
    <property type="entry name" value="GATase1_PfpI_like"/>
    <property type="match status" value="1"/>
</dbReference>
<evidence type="ECO:0000313" key="4">
    <source>
        <dbReference type="EMBL" id="ABI77940.1"/>
    </source>
</evidence>
<dbReference type="GO" id="GO:0008233">
    <property type="term" value="F:peptidase activity"/>
    <property type="evidence" value="ECO:0007669"/>
    <property type="project" value="UniProtKB-KW"/>
</dbReference>
<evidence type="ECO:0000259" key="3">
    <source>
        <dbReference type="Pfam" id="PF01965"/>
    </source>
</evidence>
<dbReference type="MEROPS" id="C56.001"/>
<dbReference type="SUPFAM" id="SSF52317">
    <property type="entry name" value="Class I glutamine amidotransferase-like"/>
    <property type="match status" value="1"/>
</dbReference>
<dbReference type="Gene3D" id="3.40.50.880">
    <property type="match status" value="1"/>
</dbReference>
<protein>
    <submittedName>
        <fullName evidence="4">Intracellular protease, PfpI family</fullName>
    </submittedName>
</protein>
<dbReference type="PROSITE" id="PS51276">
    <property type="entry name" value="PEPTIDASE_C56_PFPI"/>
    <property type="match status" value="1"/>
</dbReference>
<dbReference type="InterPro" id="IPR029062">
    <property type="entry name" value="Class_I_gatase-like"/>
</dbReference>
<dbReference type="Pfam" id="PF01965">
    <property type="entry name" value="DJ-1_PfpI"/>
    <property type="match status" value="1"/>
</dbReference>
<dbReference type="GO" id="GO:0006508">
    <property type="term" value="P:proteolysis"/>
    <property type="evidence" value="ECO:0007669"/>
    <property type="project" value="UniProtKB-KW"/>
</dbReference>
<dbReference type="PANTHER" id="PTHR42733">
    <property type="entry name" value="DJ-1 PROTEIN"/>
    <property type="match status" value="1"/>
</dbReference>
<keyword evidence="5" id="KW-1185">Reference proteome</keyword>
<dbReference type="HOGENOM" id="CLU_000445_44_4_5"/>
<evidence type="ECO:0000256" key="2">
    <source>
        <dbReference type="SAM" id="MobiDB-lite"/>
    </source>
</evidence>
<dbReference type="InterPro" id="IPR002818">
    <property type="entry name" value="DJ-1/PfpI"/>
</dbReference>
<name>Q0C397_HYPNA</name>
<dbReference type="NCBIfam" id="TIGR01382">
    <property type="entry name" value="PfpI"/>
    <property type="match status" value="1"/>
</dbReference>
<keyword evidence="4" id="KW-0645">Protease</keyword>
<evidence type="ECO:0000313" key="5">
    <source>
        <dbReference type="Proteomes" id="UP000001959"/>
    </source>
</evidence>
<feature type="domain" description="DJ-1/PfpI" evidence="3">
    <location>
        <begin position="35"/>
        <end position="205"/>
    </location>
</feature>
<dbReference type="AlphaFoldDB" id="Q0C397"/>
<dbReference type="InterPro" id="IPR006286">
    <property type="entry name" value="C56_PfpI-like"/>
</dbReference>
<proteinExistence type="inferred from homology"/>
<evidence type="ECO:0000256" key="1">
    <source>
        <dbReference type="ARBA" id="ARBA00008542"/>
    </source>
</evidence>
<dbReference type="EMBL" id="CP000158">
    <property type="protein sequence ID" value="ABI77940.1"/>
    <property type="molecule type" value="Genomic_DNA"/>
</dbReference>
<dbReference type="KEGG" id="hne:HNE_1075"/>
<dbReference type="Proteomes" id="UP000001959">
    <property type="component" value="Chromosome"/>
</dbReference>
<reference evidence="4 5" key="1">
    <citation type="journal article" date="2006" name="J. Bacteriol.">
        <title>Comparative genomic evidence for a close relationship between the dimorphic prosthecate bacteria Hyphomonas neptunium and Caulobacter crescentus.</title>
        <authorList>
            <person name="Badger J.H."/>
            <person name="Hoover T.R."/>
            <person name="Brun Y.V."/>
            <person name="Weiner R.M."/>
            <person name="Laub M.T."/>
            <person name="Alexandre G."/>
            <person name="Mrazek J."/>
            <person name="Ren Q."/>
            <person name="Paulsen I.T."/>
            <person name="Nelson K.E."/>
            <person name="Khouri H.M."/>
            <person name="Radune D."/>
            <person name="Sosa J."/>
            <person name="Dodson R.J."/>
            <person name="Sullivan S.A."/>
            <person name="Rosovitz M.J."/>
            <person name="Madupu R."/>
            <person name="Brinkac L.M."/>
            <person name="Durkin A.S."/>
            <person name="Daugherty S.C."/>
            <person name="Kothari S.P."/>
            <person name="Giglio M.G."/>
            <person name="Zhou L."/>
            <person name="Haft D.H."/>
            <person name="Selengut J.D."/>
            <person name="Davidsen T.M."/>
            <person name="Yang Q."/>
            <person name="Zafar N."/>
            <person name="Ward N.L."/>
        </authorList>
    </citation>
    <scope>NUCLEOTIDE SEQUENCE [LARGE SCALE GENOMIC DNA]</scope>
    <source>
        <strain evidence="4 5">ATCC 15444</strain>
    </source>
</reference>
<organism evidence="4 5">
    <name type="scientific">Hyphomonas neptunium (strain ATCC 15444)</name>
    <dbReference type="NCBI Taxonomy" id="228405"/>
    <lineage>
        <taxon>Bacteria</taxon>
        <taxon>Pseudomonadati</taxon>
        <taxon>Pseudomonadota</taxon>
        <taxon>Alphaproteobacteria</taxon>
        <taxon>Hyphomonadales</taxon>
        <taxon>Hyphomonadaceae</taxon>
        <taxon>Hyphomonas</taxon>
    </lineage>
</organism>
<comment type="similarity">
    <text evidence="1">Belongs to the peptidase C56 family.</text>
</comment>